<feature type="transmembrane region" description="Helical" evidence="1">
    <location>
        <begin position="46"/>
        <end position="67"/>
    </location>
</feature>
<feature type="transmembrane region" description="Helical" evidence="1">
    <location>
        <begin position="9"/>
        <end position="26"/>
    </location>
</feature>
<evidence type="ECO:0000259" key="2">
    <source>
        <dbReference type="Pfam" id="PF07331"/>
    </source>
</evidence>
<keyword evidence="1" id="KW-0472">Membrane</keyword>
<dbReference type="InterPro" id="IPR009936">
    <property type="entry name" value="DUF1468"/>
</dbReference>
<dbReference type="Pfam" id="PF07331">
    <property type="entry name" value="TctB"/>
    <property type="match status" value="1"/>
</dbReference>
<evidence type="ECO:0000313" key="3">
    <source>
        <dbReference type="EMBL" id="QYA08689.1"/>
    </source>
</evidence>
<dbReference type="Proteomes" id="UP000826513">
    <property type="component" value="Chromosome 2"/>
</dbReference>
<organism evidence="3 4">
    <name type="scientific">Agrobacterium larrymoorei</name>
    <dbReference type="NCBI Taxonomy" id="160699"/>
    <lineage>
        <taxon>Bacteria</taxon>
        <taxon>Pseudomonadati</taxon>
        <taxon>Pseudomonadota</taxon>
        <taxon>Alphaproteobacteria</taxon>
        <taxon>Hyphomicrobiales</taxon>
        <taxon>Rhizobiaceae</taxon>
        <taxon>Rhizobium/Agrobacterium group</taxon>
        <taxon>Agrobacterium</taxon>
    </lineage>
</organism>
<sequence>MLKLKNSRDFIGGVTMIFVSLLFVWFGQDLQVGNAFQMGAGYFPMMLSLLLAIIGALMLVQSFVVAGEKEDSAPPNWKAYALIIFGPIFFGLALSGLGLAPTIFFVIIAVATASAYADWRHSIFLGVFMAVCSVILFTRLLSLPVSAFGPWVPFIGDLS</sequence>
<gene>
    <name evidence="3" type="ORF">J5285_14730</name>
</gene>
<feature type="transmembrane region" description="Helical" evidence="1">
    <location>
        <begin position="79"/>
        <end position="111"/>
    </location>
</feature>
<dbReference type="RefSeq" id="WP_219276035.1">
    <property type="nucleotide sequence ID" value="NZ_CP072168.1"/>
</dbReference>
<keyword evidence="1" id="KW-1133">Transmembrane helix</keyword>
<proteinExistence type="predicted"/>
<reference evidence="3 4" key="1">
    <citation type="submission" date="2021-03" db="EMBL/GenBank/DDBJ databases">
        <title>Rapid diversification of plasmids in a genus of pathogenic and nitrogen fixing bacteria.</title>
        <authorList>
            <person name="Weisberg A.J."/>
            <person name="Miller M."/>
            <person name="Ream W."/>
            <person name="Grunwald N.J."/>
            <person name="Chang J.H."/>
        </authorList>
    </citation>
    <scope>NUCLEOTIDE SEQUENCE [LARGE SCALE GENOMIC DNA]</scope>
    <source>
        <strain evidence="3 4">AF3.44</strain>
    </source>
</reference>
<accession>A0ABX8T963</accession>
<evidence type="ECO:0000313" key="4">
    <source>
        <dbReference type="Proteomes" id="UP000826513"/>
    </source>
</evidence>
<feature type="domain" description="DUF1468" evidence="2">
    <location>
        <begin position="11"/>
        <end position="144"/>
    </location>
</feature>
<keyword evidence="4" id="KW-1185">Reference proteome</keyword>
<dbReference type="EMBL" id="CP072168">
    <property type="protein sequence ID" value="QYA08689.1"/>
    <property type="molecule type" value="Genomic_DNA"/>
</dbReference>
<feature type="transmembrane region" description="Helical" evidence="1">
    <location>
        <begin position="123"/>
        <end position="141"/>
    </location>
</feature>
<name>A0ABX8T963_9HYPH</name>
<keyword evidence="1" id="KW-0812">Transmembrane</keyword>
<protein>
    <submittedName>
        <fullName evidence="3">Tripartite tricarboxylate transporter TctB family protein</fullName>
    </submittedName>
</protein>
<evidence type="ECO:0000256" key="1">
    <source>
        <dbReference type="SAM" id="Phobius"/>
    </source>
</evidence>